<feature type="transmembrane region" description="Helical" evidence="1">
    <location>
        <begin position="47"/>
        <end position="68"/>
    </location>
</feature>
<reference evidence="2 3" key="1">
    <citation type="submission" date="2018-06" db="EMBL/GenBank/DDBJ databases">
        <authorList>
            <consortium name="Pathogen Informatics"/>
            <person name="Doyle S."/>
        </authorList>
    </citation>
    <scope>NUCLEOTIDE SEQUENCE [LARGE SCALE GENOMIC DNA]</scope>
    <source>
        <strain evidence="2 3">NCTC12123</strain>
    </source>
</reference>
<sequence length="71" mass="7813">MAGISGLSNRRFQFFNWLSALLWVGVVTTLGYALNMIPFVKHHEDQVMTFLMVLPMFLLVAGLVGTIAGGN</sequence>
<name>A0A376FF82_ENTAS</name>
<keyword evidence="1" id="KW-1133">Transmembrane helix</keyword>
<gene>
    <name evidence="2" type="primary">yghB</name>
    <name evidence="2" type="ORF">NCTC12123_03469</name>
</gene>
<accession>A0A376FF82</accession>
<dbReference type="EMBL" id="UFYI01000007">
    <property type="protein sequence ID" value="STD22786.1"/>
    <property type="molecule type" value="Genomic_DNA"/>
</dbReference>
<proteinExistence type="predicted"/>
<keyword evidence="1" id="KW-0472">Membrane</keyword>
<dbReference type="Proteomes" id="UP000255163">
    <property type="component" value="Unassembled WGS sequence"/>
</dbReference>
<evidence type="ECO:0000256" key="1">
    <source>
        <dbReference type="SAM" id="Phobius"/>
    </source>
</evidence>
<feature type="transmembrane region" description="Helical" evidence="1">
    <location>
        <begin position="14"/>
        <end position="35"/>
    </location>
</feature>
<evidence type="ECO:0000313" key="2">
    <source>
        <dbReference type="EMBL" id="STD22786.1"/>
    </source>
</evidence>
<evidence type="ECO:0000313" key="3">
    <source>
        <dbReference type="Proteomes" id="UP000255163"/>
    </source>
</evidence>
<dbReference type="STRING" id="640513.Entas_3684"/>
<dbReference type="AlphaFoldDB" id="A0A376FF82"/>
<keyword evidence="1" id="KW-0812">Transmembrane</keyword>
<organism evidence="2 3">
    <name type="scientific">Enterobacter asburiae</name>
    <dbReference type="NCBI Taxonomy" id="61645"/>
    <lineage>
        <taxon>Bacteria</taxon>
        <taxon>Pseudomonadati</taxon>
        <taxon>Pseudomonadota</taxon>
        <taxon>Gammaproteobacteria</taxon>
        <taxon>Enterobacterales</taxon>
        <taxon>Enterobacteriaceae</taxon>
        <taxon>Enterobacter</taxon>
        <taxon>Enterobacter cloacae complex</taxon>
    </lineage>
</organism>
<protein>
    <submittedName>
        <fullName evidence="2">Inner membrane protein YghB</fullName>
    </submittedName>
</protein>